<dbReference type="Proteomes" id="UP000297245">
    <property type="component" value="Unassembled WGS sequence"/>
</dbReference>
<name>A0A4V4HCE8_DENBC</name>
<evidence type="ECO:0000313" key="1">
    <source>
        <dbReference type="EMBL" id="THU83085.1"/>
    </source>
</evidence>
<dbReference type="AlphaFoldDB" id="A0A4V4HCE8"/>
<keyword evidence="2" id="KW-1185">Reference proteome</keyword>
<protein>
    <submittedName>
        <fullName evidence="1">Uncharacterized protein</fullName>
    </submittedName>
</protein>
<sequence>MFDEREVPRRIVVVVEGSENEKKDEGRSKFYVRPESPVPLDSGVIESIATRGWEAVSPIRVWDREGIRLGGVRAGVGVGDTNGKVVRLCIECSQVTEEGSLLSLIVADIEVELRILSLPFLGLLICDQFSVPSVIGMHIHLDTHFSRLVFISFKTKEQQPLKRDLYEKKMLGLVLTEVKLAKDTWYCLTLYNIVSTWVLSRKLALIV</sequence>
<accession>A0A4V4HCE8</accession>
<proteinExistence type="predicted"/>
<dbReference type="EMBL" id="ML179687">
    <property type="protein sequence ID" value="THU83085.1"/>
    <property type="molecule type" value="Genomic_DNA"/>
</dbReference>
<reference evidence="1 2" key="1">
    <citation type="journal article" date="2019" name="Nat. Ecol. Evol.">
        <title>Megaphylogeny resolves global patterns of mushroom evolution.</title>
        <authorList>
            <person name="Varga T."/>
            <person name="Krizsan K."/>
            <person name="Foldi C."/>
            <person name="Dima B."/>
            <person name="Sanchez-Garcia M."/>
            <person name="Sanchez-Ramirez S."/>
            <person name="Szollosi G.J."/>
            <person name="Szarkandi J.G."/>
            <person name="Papp V."/>
            <person name="Albert L."/>
            <person name="Andreopoulos W."/>
            <person name="Angelini C."/>
            <person name="Antonin V."/>
            <person name="Barry K.W."/>
            <person name="Bougher N.L."/>
            <person name="Buchanan P."/>
            <person name="Buyck B."/>
            <person name="Bense V."/>
            <person name="Catcheside P."/>
            <person name="Chovatia M."/>
            <person name="Cooper J."/>
            <person name="Damon W."/>
            <person name="Desjardin D."/>
            <person name="Finy P."/>
            <person name="Geml J."/>
            <person name="Haridas S."/>
            <person name="Hughes K."/>
            <person name="Justo A."/>
            <person name="Karasinski D."/>
            <person name="Kautmanova I."/>
            <person name="Kiss B."/>
            <person name="Kocsube S."/>
            <person name="Kotiranta H."/>
            <person name="LaButti K.M."/>
            <person name="Lechner B.E."/>
            <person name="Liimatainen K."/>
            <person name="Lipzen A."/>
            <person name="Lukacs Z."/>
            <person name="Mihaltcheva S."/>
            <person name="Morgado L.N."/>
            <person name="Niskanen T."/>
            <person name="Noordeloos M.E."/>
            <person name="Ohm R.A."/>
            <person name="Ortiz-Santana B."/>
            <person name="Ovrebo C."/>
            <person name="Racz N."/>
            <person name="Riley R."/>
            <person name="Savchenko A."/>
            <person name="Shiryaev A."/>
            <person name="Soop K."/>
            <person name="Spirin V."/>
            <person name="Szebenyi C."/>
            <person name="Tomsovsky M."/>
            <person name="Tulloss R.E."/>
            <person name="Uehling J."/>
            <person name="Grigoriev I.V."/>
            <person name="Vagvolgyi C."/>
            <person name="Papp T."/>
            <person name="Martin F.M."/>
            <person name="Miettinen O."/>
            <person name="Hibbett D.S."/>
            <person name="Nagy L.G."/>
        </authorList>
    </citation>
    <scope>NUCLEOTIDE SEQUENCE [LARGE SCALE GENOMIC DNA]</scope>
    <source>
        <strain evidence="1 2">CBS 962.96</strain>
    </source>
</reference>
<evidence type="ECO:0000313" key="2">
    <source>
        <dbReference type="Proteomes" id="UP000297245"/>
    </source>
</evidence>
<gene>
    <name evidence="1" type="ORF">K435DRAFT_807779</name>
</gene>
<organism evidence="1 2">
    <name type="scientific">Dendrothele bispora (strain CBS 962.96)</name>
    <dbReference type="NCBI Taxonomy" id="1314807"/>
    <lineage>
        <taxon>Eukaryota</taxon>
        <taxon>Fungi</taxon>
        <taxon>Dikarya</taxon>
        <taxon>Basidiomycota</taxon>
        <taxon>Agaricomycotina</taxon>
        <taxon>Agaricomycetes</taxon>
        <taxon>Agaricomycetidae</taxon>
        <taxon>Agaricales</taxon>
        <taxon>Agaricales incertae sedis</taxon>
        <taxon>Dendrothele</taxon>
    </lineage>
</organism>